<keyword evidence="2" id="KW-0378">Hydrolase</keyword>
<dbReference type="InterPro" id="IPR029058">
    <property type="entry name" value="AB_hydrolase_fold"/>
</dbReference>
<keyword evidence="3" id="KW-1185">Reference proteome</keyword>
<dbReference type="Pfam" id="PF00561">
    <property type="entry name" value="Abhydrolase_1"/>
    <property type="match status" value="1"/>
</dbReference>
<dbReference type="Gene3D" id="3.40.50.1820">
    <property type="entry name" value="alpha/beta hydrolase"/>
    <property type="match status" value="1"/>
</dbReference>
<dbReference type="AlphaFoldDB" id="A0A166AEM1"/>
<evidence type="ECO:0000259" key="1">
    <source>
        <dbReference type="Pfam" id="PF00561"/>
    </source>
</evidence>
<organism evidence="2 3">
    <name type="scientific">Exidia glandulosa HHB12029</name>
    <dbReference type="NCBI Taxonomy" id="1314781"/>
    <lineage>
        <taxon>Eukaryota</taxon>
        <taxon>Fungi</taxon>
        <taxon>Dikarya</taxon>
        <taxon>Basidiomycota</taxon>
        <taxon>Agaricomycotina</taxon>
        <taxon>Agaricomycetes</taxon>
        <taxon>Auriculariales</taxon>
        <taxon>Exidiaceae</taxon>
        <taxon>Exidia</taxon>
    </lineage>
</organism>
<dbReference type="PANTHER" id="PTHR43798:SF33">
    <property type="entry name" value="HYDROLASE, PUTATIVE (AFU_ORTHOLOGUE AFUA_2G14860)-RELATED"/>
    <property type="match status" value="1"/>
</dbReference>
<feature type="non-terminal residue" evidence="2">
    <location>
        <position position="255"/>
    </location>
</feature>
<reference evidence="2 3" key="1">
    <citation type="journal article" date="2016" name="Mol. Biol. Evol.">
        <title>Comparative Genomics of Early-Diverging Mushroom-Forming Fungi Provides Insights into the Origins of Lignocellulose Decay Capabilities.</title>
        <authorList>
            <person name="Nagy L.G."/>
            <person name="Riley R."/>
            <person name="Tritt A."/>
            <person name="Adam C."/>
            <person name="Daum C."/>
            <person name="Floudas D."/>
            <person name="Sun H."/>
            <person name="Yadav J.S."/>
            <person name="Pangilinan J."/>
            <person name="Larsson K.H."/>
            <person name="Matsuura K."/>
            <person name="Barry K."/>
            <person name="Labutti K."/>
            <person name="Kuo R."/>
            <person name="Ohm R.A."/>
            <person name="Bhattacharya S.S."/>
            <person name="Shirouzu T."/>
            <person name="Yoshinaga Y."/>
            <person name="Martin F.M."/>
            <person name="Grigoriev I.V."/>
            <person name="Hibbett D.S."/>
        </authorList>
    </citation>
    <scope>NUCLEOTIDE SEQUENCE [LARGE SCALE GENOMIC DNA]</scope>
    <source>
        <strain evidence="2 3">HHB12029</strain>
    </source>
</reference>
<evidence type="ECO:0000313" key="2">
    <source>
        <dbReference type="EMBL" id="KZV91169.1"/>
    </source>
</evidence>
<dbReference type="InterPro" id="IPR000073">
    <property type="entry name" value="AB_hydrolase_1"/>
</dbReference>
<gene>
    <name evidence="2" type="ORF">EXIGLDRAFT_719625</name>
</gene>
<dbReference type="GO" id="GO:0016020">
    <property type="term" value="C:membrane"/>
    <property type="evidence" value="ECO:0007669"/>
    <property type="project" value="TreeGrafter"/>
</dbReference>
<feature type="domain" description="AB hydrolase-1" evidence="1">
    <location>
        <begin position="39"/>
        <end position="251"/>
    </location>
</feature>
<dbReference type="SUPFAM" id="SSF53474">
    <property type="entry name" value="alpha/beta-Hydrolases"/>
    <property type="match status" value="1"/>
</dbReference>
<dbReference type="GO" id="GO:0016787">
    <property type="term" value="F:hydrolase activity"/>
    <property type="evidence" value="ECO:0007669"/>
    <property type="project" value="UniProtKB-KW"/>
</dbReference>
<sequence length="255" mass="28152">MPIDHRLSSGAHSFMTPSGATLTYFVHGKGPRTLVNVAPGWGCASVLYQNSFTFLNDSFTFVHLEPRGTRGSSFPDDLTLMSSWHMSEDIESLRVHLGIAVLDGLIGHSNGGCIVAWYAIRFPQHVRSLVLLDSQLLGPDADSVRIPATNAILDARPEREAVEAFRGGRGPQHIPDDAAFAKAMDACLPLYFARPSRDMPRFKSKLFTNVPQIKCWAAQDRVEGQYSEQDSQLDKIEARTLVVLGREDFICPVPV</sequence>
<dbReference type="Proteomes" id="UP000077266">
    <property type="component" value="Unassembled WGS sequence"/>
</dbReference>
<accession>A0A166AEM1</accession>
<dbReference type="OrthoDB" id="2559954at2759"/>
<proteinExistence type="predicted"/>
<dbReference type="InterPro" id="IPR050266">
    <property type="entry name" value="AB_hydrolase_sf"/>
</dbReference>
<dbReference type="EMBL" id="KV426033">
    <property type="protein sequence ID" value="KZV91169.1"/>
    <property type="molecule type" value="Genomic_DNA"/>
</dbReference>
<dbReference type="InParanoid" id="A0A166AEM1"/>
<name>A0A166AEM1_EXIGL</name>
<dbReference type="STRING" id="1314781.A0A166AEM1"/>
<dbReference type="PANTHER" id="PTHR43798">
    <property type="entry name" value="MONOACYLGLYCEROL LIPASE"/>
    <property type="match status" value="1"/>
</dbReference>
<protein>
    <submittedName>
        <fullName evidence="2">Alpha/beta-hydrolase</fullName>
    </submittedName>
</protein>
<evidence type="ECO:0000313" key="3">
    <source>
        <dbReference type="Proteomes" id="UP000077266"/>
    </source>
</evidence>